<dbReference type="InterPro" id="IPR019533">
    <property type="entry name" value="Peptidase_S26"/>
</dbReference>
<dbReference type="GO" id="GO:0006627">
    <property type="term" value="P:protein processing involved in protein targeting to mitochondrion"/>
    <property type="evidence" value="ECO:0007669"/>
    <property type="project" value="TreeGrafter"/>
</dbReference>
<feature type="active site" evidence="7">
    <location>
        <position position="95"/>
    </location>
</feature>
<evidence type="ECO:0000256" key="2">
    <source>
        <dbReference type="ARBA" id="ARBA00022792"/>
    </source>
</evidence>
<dbReference type="PRINTS" id="PR00727">
    <property type="entry name" value="LEADERPTASE"/>
</dbReference>
<keyword evidence="4" id="KW-0496">Mitochondrion</keyword>
<dbReference type="PANTHER" id="PTHR12383">
    <property type="entry name" value="PROTEASE FAMILY S26 MITOCHONDRIAL INNER MEMBRANE PROTEASE-RELATED"/>
    <property type="match status" value="1"/>
</dbReference>
<dbReference type="PANTHER" id="PTHR12383:SF16">
    <property type="entry name" value="MITOCHONDRIAL INNER MEMBRANE PROTEASE SUBUNIT 1"/>
    <property type="match status" value="1"/>
</dbReference>
<evidence type="ECO:0000313" key="9">
    <source>
        <dbReference type="EMBL" id="CAD8763767.1"/>
    </source>
</evidence>
<evidence type="ECO:0000256" key="4">
    <source>
        <dbReference type="ARBA" id="ARBA00023128"/>
    </source>
</evidence>
<gene>
    <name evidence="9" type="ORF">PPAR00522_LOCUS150</name>
</gene>
<organism evidence="9">
    <name type="scientific">Polytomella parva</name>
    <dbReference type="NCBI Taxonomy" id="51329"/>
    <lineage>
        <taxon>Eukaryota</taxon>
        <taxon>Viridiplantae</taxon>
        <taxon>Chlorophyta</taxon>
        <taxon>core chlorophytes</taxon>
        <taxon>Chlorophyceae</taxon>
        <taxon>CS clade</taxon>
        <taxon>Chlamydomonadales</taxon>
        <taxon>Chlamydomonadaceae</taxon>
        <taxon>Polytomella</taxon>
    </lineage>
</organism>
<dbReference type="InterPro" id="IPR036286">
    <property type="entry name" value="LexA/Signal_pep-like_sf"/>
</dbReference>
<dbReference type="SUPFAM" id="SSF51306">
    <property type="entry name" value="LexA/Signal peptidase"/>
    <property type="match status" value="1"/>
</dbReference>
<dbReference type="InterPro" id="IPR052064">
    <property type="entry name" value="Mito_IMP1_subunit"/>
</dbReference>
<sequence>MKQIFSRLRDLKPEEIKRGLNKAVVGITQVFAYSHLFSSYIASSIVPVGRSMQPTIESEGDVLLVEHVSVNFNRLSIGDVVTSVSPDNPRDLVCKRIVALEGEVVEIPPSWKYPFGASTLVPKGHVWLQGDNPSVSKDSRIYGSVPINMIEGRVFLRCWPLGRIQMIDSNPPPEAANASIVRPLKTPLAT</sequence>
<feature type="active site" evidence="7">
    <location>
        <position position="51"/>
    </location>
</feature>
<evidence type="ECO:0000259" key="8">
    <source>
        <dbReference type="Pfam" id="PF10502"/>
    </source>
</evidence>
<feature type="domain" description="Peptidase S26" evidence="8">
    <location>
        <begin position="118"/>
        <end position="159"/>
    </location>
</feature>
<dbReference type="GO" id="GO:0042720">
    <property type="term" value="C:mitochondrial inner membrane peptidase complex"/>
    <property type="evidence" value="ECO:0007669"/>
    <property type="project" value="TreeGrafter"/>
</dbReference>
<dbReference type="Pfam" id="PF10502">
    <property type="entry name" value="Peptidase_S26"/>
    <property type="match status" value="2"/>
</dbReference>
<name>A0A7S0UIF4_9CHLO</name>
<evidence type="ECO:0000256" key="3">
    <source>
        <dbReference type="ARBA" id="ARBA00022801"/>
    </source>
</evidence>
<keyword evidence="5" id="KW-0472">Membrane</keyword>
<keyword evidence="2" id="KW-0999">Mitochondrion inner membrane</keyword>
<dbReference type="AlphaFoldDB" id="A0A7S0UIF4"/>
<comment type="subcellular location">
    <subcellularLocation>
        <location evidence="1">Mitochondrion inner membrane</location>
    </subcellularLocation>
</comment>
<dbReference type="Gene3D" id="2.10.109.10">
    <property type="entry name" value="Umud Fragment, subunit A"/>
    <property type="match status" value="1"/>
</dbReference>
<accession>A0A7S0UIF4</accession>
<proteinExistence type="inferred from homology"/>
<evidence type="ECO:0000256" key="5">
    <source>
        <dbReference type="ARBA" id="ARBA00023136"/>
    </source>
</evidence>
<feature type="domain" description="Peptidase S26" evidence="8">
    <location>
        <begin position="27"/>
        <end position="107"/>
    </location>
</feature>
<dbReference type="CDD" id="cd06530">
    <property type="entry name" value="S26_SPase_I"/>
    <property type="match status" value="1"/>
</dbReference>
<evidence type="ECO:0000256" key="7">
    <source>
        <dbReference type="PIRSR" id="PIRSR600223-1"/>
    </source>
</evidence>
<keyword evidence="3" id="KW-0378">Hydrolase</keyword>
<comment type="similarity">
    <text evidence="6">Belongs to the peptidase S26 family. IMP1 subfamily.</text>
</comment>
<protein>
    <recommendedName>
        <fullName evidence="8">Peptidase S26 domain-containing protein</fullName>
    </recommendedName>
</protein>
<reference evidence="9" key="1">
    <citation type="submission" date="2021-01" db="EMBL/GenBank/DDBJ databases">
        <authorList>
            <person name="Corre E."/>
            <person name="Pelletier E."/>
            <person name="Niang G."/>
            <person name="Scheremetjew M."/>
            <person name="Finn R."/>
            <person name="Kale V."/>
            <person name="Holt S."/>
            <person name="Cochrane G."/>
            <person name="Meng A."/>
            <person name="Brown T."/>
            <person name="Cohen L."/>
        </authorList>
    </citation>
    <scope>NUCLEOTIDE SEQUENCE</scope>
    <source>
        <strain evidence="9">SAG 63-3</strain>
    </source>
</reference>
<dbReference type="GO" id="GO:0006465">
    <property type="term" value="P:signal peptide processing"/>
    <property type="evidence" value="ECO:0007669"/>
    <property type="project" value="InterPro"/>
</dbReference>
<dbReference type="InterPro" id="IPR000223">
    <property type="entry name" value="Pept_S26A_signal_pept_1"/>
</dbReference>
<dbReference type="EMBL" id="HBFM01000240">
    <property type="protein sequence ID" value="CAD8763767.1"/>
    <property type="molecule type" value="Transcribed_RNA"/>
</dbReference>
<evidence type="ECO:0000256" key="6">
    <source>
        <dbReference type="ARBA" id="ARBA00038445"/>
    </source>
</evidence>
<dbReference type="GO" id="GO:0004252">
    <property type="term" value="F:serine-type endopeptidase activity"/>
    <property type="evidence" value="ECO:0007669"/>
    <property type="project" value="InterPro"/>
</dbReference>
<evidence type="ECO:0000256" key="1">
    <source>
        <dbReference type="ARBA" id="ARBA00004273"/>
    </source>
</evidence>